<evidence type="ECO:0000256" key="1">
    <source>
        <dbReference type="SAM" id="MobiDB-lite"/>
    </source>
</evidence>
<sequence>MTGAEPPPGSGTLDAEPSESDTVNADRSLTLDHLPVPNGDLRRSRVLTDPGVALRSVLEAEMDGYLTLVPQETLLLGGDARAVITFADGVPTVAYNTETDRGGTAALADVALTGPYRVEVYELPPDALQAVHDDEALAVPPGAPARELADDAALADRTREHAPADRSVGKTPREEPSAVEAFLADEDRIAAIRDQARAEAADRAAEWGLDGLATETDAPETPTDDPAPAGADRDVETLVRRDDVEGGDSAKEGPPGAADSRNP</sequence>
<dbReference type="Proteomes" id="UP000199215">
    <property type="component" value="Unassembled WGS sequence"/>
</dbReference>
<evidence type="ECO:0000259" key="2">
    <source>
        <dbReference type="Pfam" id="PF26239"/>
    </source>
</evidence>
<name>A0A1H6HWT8_9EURY</name>
<protein>
    <recommendedName>
        <fullName evidence="2">DUF8054 domain-containing protein</fullName>
    </recommendedName>
</protein>
<feature type="compositionally biased region" description="Basic and acidic residues" evidence="1">
    <location>
        <begin position="231"/>
        <end position="251"/>
    </location>
</feature>
<dbReference type="OrthoDB" id="267121at2157"/>
<dbReference type="EMBL" id="FNWU01000001">
    <property type="protein sequence ID" value="SEH38591.1"/>
    <property type="molecule type" value="Genomic_DNA"/>
</dbReference>
<accession>A0A1H6HWT8</accession>
<feature type="region of interest" description="Disordered" evidence="1">
    <location>
        <begin position="203"/>
        <end position="263"/>
    </location>
</feature>
<feature type="compositionally biased region" description="Low complexity" evidence="1">
    <location>
        <begin position="213"/>
        <end position="230"/>
    </location>
</feature>
<feature type="region of interest" description="Disordered" evidence="1">
    <location>
        <begin position="1"/>
        <end position="39"/>
    </location>
</feature>
<dbReference type="InterPro" id="IPR058367">
    <property type="entry name" value="DUF8054"/>
</dbReference>
<keyword evidence="4" id="KW-1185">Reference proteome</keyword>
<evidence type="ECO:0000313" key="4">
    <source>
        <dbReference type="Proteomes" id="UP000199215"/>
    </source>
</evidence>
<organism evidence="3 4">
    <name type="scientific">Halopenitus malekzadehii</name>
    <dbReference type="NCBI Taxonomy" id="1267564"/>
    <lineage>
        <taxon>Archaea</taxon>
        <taxon>Methanobacteriati</taxon>
        <taxon>Methanobacteriota</taxon>
        <taxon>Stenosarchaea group</taxon>
        <taxon>Halobacteria</taxon>
        <taxon>Halobacteriales</taxon>
        <taxon>Haloferacaceae</taxon>
        <taxon>Halopenitus</taxon>
    </lineage>
</organism>
<feature type="region of interest" description="Disordered" evidence="1">
    <location>
        <begin position="157"/>
        <end position="179"/>
    </location>
</feature>
<gene>
    <name evidence="3" type="ORF">SAMN05192561_101391</name>
</gene>
<proteinExistence type="predicted"/>
<dbReference type="STRING" id="1267564.SAMN05192561_101391"/>
<dbReference type="AlphaFoldDB" id="A0A1H6HWT8"/>
<reference evidence="3 4" key="1">
    <citation type="submission" date="2016-10" db="EMBL/GenBank/DDBJ databases">
        <authorList>
            <person name="de Groot N.N."/>
        </authorList>
    </citation>
    <scope>NUCLEOTIDE SEQUENCE [LARGE SCALE GENOMIC DNA]</scope>
    <source>
        <strain evidence="3 4">IBRC-M10418</strain>
    </source>
</reference>
<feature type="compositionally biased region" description="Basic and acidic residues" evidence="1">
    <location>
        <begin position="157"/>
        <end position="176"/>
    </location>
</feature>
<dbReference type="Pfam" id="PF26239">
    <property type="entry name" value="DUF8054"/>
    <property type="match status" value="1"/>
</dbReference>
<evidence type="ECO:0000313" key="3">
    <source>
        <dbReference type="EMBL" id="SEH38591.1"/>
    </source>
</evidence>
<feature type="domain" description="DUF8054" evidence="2">
    <location>
        <begin position="36"/>
        <end position="209"/>
    </location>
</feature>
<dbReference type="RefSeq" id="WP_177167397.1">
    <property type="nucleotide sequence ID" value="NZ_FNWU01000001.1"/>
</dbReference>